<feature type="transmembrane region" description="Helical" evidence="10">
    <location>
        <begin position="107"/>
        <end position="128"/>
    </location>
</feature>
<dbReference type="CDD" id="cd06261">
    <property type="entry name" value="TM_PBP2"/>
    <property type="match status" value="1"/>
</dbReference>
<organism evidence="12 13">
    <name type="scientific">Natrialba swarupiae</name>
    <dbReference type="NCBI Taxonomy" id="2448032"/>
    <lineage>
        <taxon>Archaea</taxon>
        <taxon>Methanobacteriati</taxon>
        <taxon>Methanobacteriota</taxon>
        <taxon>Stenosarchaea group</taxon>
        <taxon>Halobacteria</taxon>
        <taxon>Halobacteriales</taxon>
        <taxon>Natrialbaceae</taxon>
        <taxon>Natrialba</taxon>
    </lineage>
</organism>
<evidence type="ECO:0000313" key="13">
    <source>
        <dbReference type="Proteomes" id="UP000324104"/>
    </source>
</evidence>
<keyword evidence="7" id="KW-0406">Ion transport</keyword>
<evidence type="ECO:0000313" key="12">
    <source>
        <dbReference type="EMBL" id="TYT62336.1"/>
    </source>
</evidence>
<evidence type="ECO:0000256" key="3">
    <source>
        <dbReference type="ARBA" id="ARBA00022475"/>
    </source>
</evidence>
<dbReference type="Gene3D" id="1.10.3720.10">
    <property type="entry name" value="MetI-like"/>
    <property type="match status" value="1"/>
</dbReference>
<evidence type="ECO:0000256" key="1">
    <source>
        <dbReference type="ARBA" id="ARBA00004651"/>
    </source>
</evidence>
<protein>
    <submittedName>
        <fullName evidence="12">ABC transporter permease</fullName>
    </submittedName>
</protein>
<feature type="transmembrane region" description="Helical" evidence="10">
    <location>
        <begin position="233"/>
        <end position="259"/>
    </location>
</feature>
<dbReference type="InterPro" id="IPR000515">
    <property type="entry name" value="MetI-like"/>
</dbReference>
<sequence length="316" mass="34018">MNLGNYLLYRLSTALTVLFGASALSFGLVFLTPGDPAETILDQREDTHPTPEAVEAFREAEGLNDPIPIQYVDWVVGISNGDLGESYYSSQSVTTLLVEHAPTTIELALASMVVALCIAVPAGIVSAVHRGDRIDIGSQLAALIGVSMPNFWLGYLLIIVFSLYLGLFPVSGSGSLSQLVLPAVTLGSGMAAIITRLVRTAMLDELESEYVTAARAKGLRERLVLYKHVLRNALIPVITIVGLQFGFVLNGALVVEVVFQRPGLGMLLVDSIFARNYPVVQGIVLLTAVIFVVTNLLVDLSYYRLDPRIRLGGTNS</sequence>
<dbReference type="SUPFAM" id="SSF161098">
    <property type="entry name" value="MetI-like"/>
    <property type="match status" value="1"/>
</dbReference>
<keyword evidence="4" id="KW-0533">Nickel</keyword>
<feature type="transmembrane region" description="Helical" evidence="10">
    <location>
        <begin position="140"/>
        <end position="167"/>
    </location>
</feature>
<evidence type="ECO:0000256" key="7">
    <source>
        <dbReference type="ARBA" id="ARBA00023065"/>
    </source>
</evidence>
<keyword evidence="5 10" id="KW-0812">Transmembrane</keyword>
<feature type="transmembrane region" description="Helical" evidence="10">
    <location>
        <begin position="179"/>
        <end position="198"/>
    </location>
</feature>
<name>A0A5D5AKW0_9EURY</name>
<evidence type="ECO:0000256" key="5">
    <source>
        <dbReference type="ARBA" id="ARBA00022692"/>
    </source>
</evidence>
<evidence type="ECO:0000256" key="8">
    <source>
        <dbReference type="ARBA" id="ARBA00023136"/>
    </source>
</evidence>
<dbReference type="EMBL" id="VTAW01000009">
    <property type="protein sequence ID" value="TYT62336.1"/>
    <property type="molecule type" value="Genomic_DNA"/>
</dbReference>
<dbReference type="InterPro" id="IPR050045">
    <property type="entry name" value="Opp2B"/>
</dbReference>
<dbReference type="Pfam" id="PF19300">
    <property type="entry name" value="BPD_transp_1_N"/>
    <property type="match status" value="1"/>
</dbReference>
<keyword evidence="8 10" id="KW-0472">Membrane</keyword>
<feature type="transmembrane region" description="Helical" evidence="10">
    <location>
        <begin position="279"/>
        <end position="298"/>
    </location>
</feature>
<evidence type="ECO:0000259" key="11">
    <source>
        <dbReference type="PROSITE" id="PS50928"/>
    </source>
</evidence>
<keyword evidence="6 10" id="KW-1133">Transmembrane helix</keyword>
<dbReference type="InterPro" id="IPR045621">
    <property type="entry name" value="BPD_transp_1_N"/>
</dbReference>
<keyword evidence="3" id="KW-1003">Cell membrane</keyword>
<dbReference type="GO" id="GO:0005886">
    <property type="term" value="C:plasma membrane"/>
    <property type="evidence" value="ECO:0007669"/>
    <property type="project" value="UniProtKB-SubCell"/>
</dbReference>
<feature type="domain" description="ABC transmembrane type-1" evidence="11">
    <location>
        <begin position="101"/>
        <end position="302"/>
    </location>
</feature>
<gene>
    <name evidence="12" type="ORF">FYC77_08955</name>
</gene>
<dbReference type="PROSITE" id="PS50928">
    <property type="entry name" value="ABC_TM1"/>
    <property type="match status" value="1"/>
</dbReference>
<evidence type="ECO:0000256" key="2">
    <source>
        <dbReference type="ARBA" id="ARBA00022448"/>
    </source>
</evidence>
<dbReference type="AlphaFoldDB" id="A0A5D5AKW0"/>
<dbReference type="Pfam" id="PF00528">
    <property type="entry name" value="BPD_transp_1"/>
    <property type="match status" value="1"/>
</dbReference>
<keyword evidence="13" id="KW-1185">Reference proteome</keyword>
<comment type="caution">
    <text evidence="12">The sequence shown here is derived from an EMBL/GenBank/DDBJ whole genome shotgun (WGS) entry which is preliminary data.</text>
</comment>
<dbReference type="PANTHER" id="PTHR43163:SF6">
    <property type="entry name" value="DIPEPTIDE TRANSPORT SYSTEM PERMEASE PROTEIN DPPB-RELATED"/>
    <property type="match status" value="1"/>
</dbReference>
<dbReference type="GO" id="GO:0015099">
    <property type="term" value="F:nickel cation transmembrane transporter activity"/>
    <property type="evidence" value="ECO:0007669"/>
    <property type="project" value="InterPro"/>
</dbReference>
<comment type="subcellular location">
    <subcellularLocation>
        <location evidence="1 10">Cell membrane</location>
        <topology evidence="1 10">Multi-pass membrane protein</topology>
    </subcellularLocation>
</comment>
<evidence type="ECO:0000256" key="6">
    <source>
        <dbReference type="ARBA" id="ARBA00022989"/>
    </source>
</evidence>
<evidence type="ECO:0000256" key="10">
    <source>
        <dbReference type="RuleBase" id="RU363032"/>
    </source>
</evidence>
<dbReference type="Proteomes" id="UP000324104">
    <property type="component" value="Unassembled WGS sequence"/>
</dbReference>
<evidence type="ECO:0000256" key="9">
    <source>
        <dbReference type="ARBA" id="ARBA00024202"/>
    </source>
</evidence>
<dbReference type="InterPro" id="IPR035906">
    <property type="entry name" value="MetI-like_sf"/>
</dbReference>
<comment type="similarity">
    <text evidence="9">Belongs to the binding-protein-dependent transport system permease family. OppBC subfamily.</text>
</comment>
<keyword evidence="2 10" id="KW-0813">Transport</keyword>
<dbReference type="NCBIfam" id="NF045470">
    <property type="entry name" value="Opp2B"/>
    <property type="match status" value="1"/>
</dbReference>
<accession>A0A5D5AKW0</accession>
<dbReference type="PANTHER" id="PTHR43163">
    <property type="entry name" value="DIPEPTIDE TRANSPORT SYSTEM PERMEASE PROTEIN DPPB-RELATED"/>
    <property type="match status" value="1"/>
</dbReference>
<reference evidence="12 13" key="1">
    <citation type="submission" date="2019-08" db="EMBL/GenBank/DDBJ databases">
        <title>Archaea genome.</title>
        <authorList>
            <person name="Kajale S."/>
            <person name="Shouche Y."/>
            <person name="Deshpande N."/>
            <person name="Sharma A."/>
        </authorList>
    </citation>
    <scope>NUCLEOTIDE SEQUENCE [LARGE SCALE GENOMIC DNA]</scope>
    <source>
        <strain evidence="12 13">ESP3B_9</strain>
    </source>
</reference>
<evidence type="ECO:0000256" key="4">
    <source>
        <dbReference type="ARBA" id="ARBA00022596"/>
    </source>
</evidence>
<feature type="transmembrane region" description="Helical" evidence="10">
    <location>
        <begin position="7"/>
        <end position="31"/>
    </location>
</feature>
<dbReference type="RefSeq" id="WP_149081156.1">
    <property type="nucleotide sequence ID" value="NZ_VTAW01000009.1"/>
</dbReference>
<proteinExistence type="inferred from homology"/>